<evidence type="ECO:0000256" key="6">
    <source>
        <dbReference type="ARBA" id="ARBA00022840"/>
    </source>
</evidence>
<evidence type="ECO:0000256" key="3">
    <source>
        <dbReference type="ARBA" id="ARBA00022533"/>
    </source>
</evidence>
<dbReference type="SMART" id="SM00306">
    <property type="entry name" value="HintN"/>
    <property type="match status" value="1"/>
</dbReference>
<feature type="region of interest" description="Disordered" evidence="13">
    <location>
        <begin position="1"/>
        <end position="37"/>
    </location>
</feature>
<dbReference type="UniPathway" id="UPA00326"/>
<proteinExistence type="inferred from homology"/>
<dbReference type="PROSITE" id="PS50817">
    <property type="entry name" value="INTEIN_N_TER"/>
    <property type="match status" value="1"/>
</dbReference>
<evidence type="ECO:0000256" key="12">
    <source>
        <dbReference type="RuleBase" id="RU003410"/>
    </source>
</evidence>
<dbReference type="EC" id="1.17.4.1" evidence="2 12"/>
<evidence type="ECO:0000256" key="9">
    <source>
        <dbReference type="ARBA" id="ARBA00023116"/>
    </source>
</evidence>
<sequence>MQQILPNSTRTKASQTVSQSTVSSSTGNHLSHHTSKIQVVKRDGSKAALNIAKIREVVEWACVGKDVNPIALEAGLTTRLRNGITTREIQDNLINCALEMCSPEEPDWRYVAGRLHIWSLWKDTLANRGYQYGNYDQTVKTKIDHNQYDRRILVYSSEELQEAGTWINSDWDTDYDYAGAVLLTSRYLLPDELPQEALLTCALLLASVETPENRLKWARKFYEAIAKRQISLATPILANLRVPNGSLTSCFISAIDDNLESIFSEVTNTAKISKNGGGVGINVSRIRATGSWVMNKPNASGGVIPWIKILNDTAIAVNQGGRRAGAVTISLDIWHLDVPEFLEMQTENGDQRRKAYDIFPQLVMADEFMRRVIHKQEWTLVDPYEIRTKFGVELAELWGEEFEQVYSKIETAIHNGEITLYKRVNARELFKHIMRSQLETGMPYLAFKDTINRANPNKHEGYIPGVNLCVAGETKILTDRGQIPIADLVGEKVNIWNGSEWSEVLIKKTGENQPLLKVHFSNGEYLECTYYHHFWVQDSYRSQPRLVQAKDLNPEDKLIKYRLPLIESDNDIDFPYAYTSGFFSGDGTYDGLGKPEIDLYGVKKDLLPLLTIRNKYYGGGSSDRGTQWRIEREEIGIYSDIKQDRLICKLPLDIPAKFTVPLNGYTIKSRLEWLAGLLDADGTVSRHGSNESLQIASVNRQFLLDIRLMLQTLGVDSKVTSMNEMGYQLLPDGKGGYKEYLCQSKYRLLISSIGLFQLGQLGLKTHRLQWTLREPQREASQFIKVVEVELTCRRDDTYCFNEPLRHLGMFNGILTGQCTESFSNVKPGLESHCCNLVSLNLANLDNSDLEDTCKIAVRLLDNTIDLTHPPFEAAKNHNNLYRTIGVGCMGLADWLAKRRLSYEHLTDISHLFEEIGYWCTLSSMELSQERGAYACFPGSDWSQGKLIGSKPVEWFIENAHHPERWAKLAEDIQLYGIRNSHITAIAPNTSSSLVQGCTASVLPVYSRFFYDKWAKGAVPIAPPFIKESFWFYPENKTYDQNKVVKAIAVMQQWIDTGISMELLFNLNQGVYFPEDPERFLKAKDIYDTLILAWREGCKAVYYIRTVQKDNFKDSDNSCSSCAN</sequence>
<keyword evidence="5" id="KW-0068">Autocatalytic cleavage</keyword>
<evidence type="ECO:0000256" key="13">
    <source>
        <dbReference type="SAM" id="MobiDB-lite"/>
    </source>
</evidence>
<dbReference type="STRING" id="65393.PCC7424_5337"/>
<dbReference type="OrthoDB" id="9763270at2"/>
<evidence type="ECO:0000256" key="5">
    <source>
        <dbReference type="ARBA" id="ARBA00022813"/>
    </source>
</evidence>
<dbReference type="PANTHER" id="PTHR11573:SF6">
    <property type="entry name" value="RIBONUCLEOSIDE-DIPHOSPHATE REDUCTASE LARGE SUBUNIT"/>
    <property type="match status" value="1"/>
</dbReference>
<dbReference type="InterPro" id="IPR039718">
    <property type="entry name" value="Rrm1"/>
</dbReference>
<dbReference type="InterPro" id="IPR027434">
    <property type="entry name" value="Homing_endonucl"/>
</dbReference>
<dbReference type="AlphaFoldDB" id="B7KJK7"/>
<dbReference type="PROSITE" id="PS00089">
    <property type="entry name" value="RIBORED_LARGE"/>
    <property type="match status" value="1"/>
</dbReference>
<dbReference type="InterPro" id="IPR000788">
    <property type="entry name" value="RNR_lg_C"/>
</dbReference>
<reference evidence="17" key="1">
    <citation type="journal article" date="2011" name="MBio">
        <title>Novel metabolic attributes of the genus Cyanothece, comprising a group of unicellular nitrogen-fixing Cyanobacteria.</title>
        <authorList>
            <person name="Bandyopadhyay A."/>
            <person name="Elvitigala T."/>
            <person name="Welsh E."/>
            <person name="Stockel J."/>
            <person name="Liberton M."/>
            <person name="Min H."/>
            <person name="Sherman L.A."/>
            <person name="Pakrasi H.B."/>
        </authorList>
    </citation>
    <scope>NUCLEOTIDE SEQUENCE [LARGE SCALE GENOMIC DNA]</scope>
    <source>
        <strain evidence="17">PCC 7424</strain>
    </source>
</reference>
<dbReference type="Pfam" id="PF14528">
    <property type="entry name" value="LAGLIDADG_3"/>
    <property type="match status" value="1"/>
</dbReference>
<dbReference type="Proteomes" id="UP000002384">
    <property type="component" value="Chromosome"/>
</dbReference>
<dbReference type="PANTHER" id="PTHR11573">
    <property type="entry name" value="RIBONUCLEOSIDE-DIPHOSPHATE REDUCTASE LARGE CHAIN"/>
    <property type="match status" value="1"/>
</dbReference>
<feature type="domain" description="ATP-cone" evidence="15">
    <location>
        <begin position="37"/>
        <end position="126"/>
    </location>
</feature>
<dbReference type="SUPFAM" id="SSF55608">
    <property type="entry name" value="Homing endonucleases"/>
    <property type="match status" value="1"/>
</dbReference>
<dbReference type="InterPro" id="IPR036844">
    <property type="entry name" value="Hint_dom_sf"/>
</dbReference>
<dbReference type="EMBL" id="CP001291">
    <property type="protein sequence ID" value="ACK73684.1"/>
    <property type="molecule type" value="Genomic_DNA"/>
</dbReference>
<feature type="compositionally biased region" description="Low complexity" evidence="13">
    <location>
        <begin position="14"/>
        <end position="26"/>
    </location>
</feature>
<dbReference type="PROSITE" id="PS50819">
    <property type="entry name" value="INTEIN_ENDONUCLEASE"/>
    <property type="match status" value="1"/>
</dbReference>
<name>B7KJK7_GLOC7</name>
<evidence type="ECO:0000256" key="2">
    <source>
        <dbReference type="ARBA" id="ARBA00012274"/>
    </source>
</evidence>
<keyword evidence="6 11" id="KW-0067">ATP-binding</keyword>
<dbReference type="eggNOG" id="COG1372">
    <property type="taxonomic scope" value="Bacteria"/>
</dbReference>
<dbReference type="InterPro" id="IPR013346">
    <property type="entry name" value="NrdE_NrdA_C"/>
</dbReference>
<dbReference type="InterPro" id="IPR013509">
    <property type="entry name" value="RNR_lsu_N"/>
</dbReference>
<dbReference type="InterPro" id="IPR004860">
    <property type="entry name" value="LAGLIDADG_dom"/>
</dbReference>
<evidence type="ECO:0000256" key="8">
    <source>
        <dbReference type="ARBA" id="ARBA00023002"/>
    </source>
</evidence>
<dbReference type="Pfam" id="PF00317">
    <property type="entry name" value="Ribonuc_red_lgN"/>
    <property type="match status" value="1"/>
</dbReference>
<dbReference type="Gene3D" id="3.20.70.20">
    <property type="match status" value="2"/>
</dbReference>
<dbReference type="CDD" id="cd00081">
    <property type="entry name" value="Hint"/>
    <property type="match status" value="1"/>
</dbReference>
<dbReference type="Gene3D" id="2.170.16.10">
    <property type="entry name" value="Hedgehog/Intein (Hint) domain"/>
    <property type="match status" value="1"/>
</dbReference>
<keyword evidence="17" id="KW-1185">Reference proteome</keyword>
<dbReference type="GO" id="GO:0005524">
    <property type="term" value="F:ATP binding"/>
    <property type="evidence" value="ECO:0007669"/>
    <property type="project" value="UniProtKB-UniRule"/>
</dbReference>
<dbReference type="NCBIfam" id="TIGR01445">
    <property type="entry name" value="intein_Nterm"/>
    <property type="match status" value="1"/>
</dbReference>
<gene>
    <name evidence="16" type="ordered locus">PCC7424_5337</name>
</gene>
<keyword evidence="7" id="KW-0651">Protein splicing</keyword>
<dbReference type="SUPFAM" id="SSF51294">
    <property type="entry name" value="Hedgehog/intein (Hint) domain"/>
    <property type="match status" value="1"/>
</dbReference>
<dbReference type="GO" id="GO:0009263">
    <property type="term" value="P:deoxyribonucleotide biosynthetic process"/>
    <property type="evidence" value="ECO:0007669"/>
    <property type="project" value="UniProtKB-KW"/>
</dbReference>
<evidence type="ECO:0000313" key="16">
    <source>
        <dbReference type="EMBL" id="ACK73684.1"/>
    </source>
</evidence>
<evidence type="ECO:0000313" key="17">
    <source>
        <dbReference type="Proteomes" id="UP000002384"/>
    </source>
</evidence>
<evidence type="ECO:0000256" key="4">
    <source>
        <dbReference type="ARBA" id="ARBA00022741"/>
    </source>
</evidence>
<dbReference type="InterPro" id="IPR006141">
    <property type="entry name" value="Intein_N"/>
</dbReference>
<dbReference type="InterPro" id="IPR005144">
    <property type="entry name" value="ATP-cone_dom"/>
</dbReference>
<dbReference type="GO" id="GO:0005971">
    <property type="term" value="C:ribonucleoside-diphosphate reductase complex"/>
    <property type="evidence" value="ECO:0007669"/>
    <property type="project" value="TreeGrafter"/>
</dbReference>
<dbReference type="PRINTS" id="PR00379">
    <property type="entry name" value="INTEIN"/>
</dbReference>
<organism evidence="16 17">
    <name type="scientific">Gloeothece citriformis (strain PCC 7424)</name>
    <name type="common">Cyanothece sp. (strain PCC 7424)</name>
    <dbReference type="NCBI Taxonomy" id="65393"/>
    <lineage>
        <taxon>Bacteria</taxon>
        <taxon>Bacillati</taxon>
        <taxon>Cyanobacteriota</taxon>
        <taxon>Cyanophyceae</taxon>
        <taxon>Oscillatoriophycideae</taxon>
        <taxon>Chroococcales</taxon>
        <taxon>Aphanothecaceae</taxon>
        <taxon>Gloeothece</taxon>
        <taxon>Gloeothece citriformis</taxon>
    </lineage>
</organism>
<dbReference type="GO" id="GO:0004519">
    <property type="term" value="F:endonuclease activity"/>
    <property type="evidence" value="ECO:0007669"/>
    <property type="project" value="InterPro"/>
</dbReference>
<evidence type="ECO:0000256" key="7">
    <source>
        <dbReference type="ARBA" id="ARBA00023000"/>
    </source>
</evidence>
<dbReference type="PROSITE" id="PS51161">
    <property type="entry name" value="ATP_CONE"/>
    <property type="match status" value="1"/>
</dbReference>
<dbReference type="eggNOG" id="COG0209">
    <property type="taxonomic scope" value="Bacteria"/>
</dbReference>
<dbReference type="KEGG" id="cyc:PCC7424_5337"/>
<dbReference type="GO" id="GO:0016539">
    <property type="term" value="P:intein-mediated protein splicing"/>
    <property type="evidence" value="ECO:0007669"/>
    <property type="project" value="InterPro"/>
</dbReference>
<dbReference type="InterPro" id="IPR006142">
    <property type="entry name" value="INTEIN"/>
</dbReference>
<dbReference type="SUPFAM" id="SSF48168">
    <property type="entry name" value="R1 subunit of ribonucleotide reductase, N-terminal domain"/>
    <property type="match status" value="1"/>
</dbReference>
<keyword evidence="4 11" id="KW-0547">Nucleotide-binding</keyword>
<dbReference type="InterPro" id="IPR003587">
    <property type="entry name" value="Hint_dom_N"/>
</dbReference>
<keyword evidence="3" id="KW-0021">Allosteric enzyme</keyword>
<dbReference type="Gene3D" id="3.10.28.10">
    <property type="entry name" value="Homing endonucleases"/>
    <property type="match status" value="1"/>
</dbReference>
<keyword evidence="9 12" id="KW-0215">Deoxyribonucleotide synthesis</keyword>
<accession>B7KJK7</accession>
<dbReference type="GO" id="GO:0004748">
    <property type="term" value="F:ribonucleoside-diphosphate reductase activity, thioredoxin disulfide as acceptor"/>
    <property type="evidence" value="ECO:0007669"/>
    <property type="project" value="UniProtKB-EC"/>
</dbReference>
<dbReference type="RefSeq" id="WP_015957260.1">
    <property type="nucleotide sequence ID" value="NC_011729.1"/>
</dbReference>
<evidence type="ECO:0000259" key="14">
    <source>
        <dbReference type="PROSITE" id="PS50819"/>
    </source>
</evidence>
<evidence type="ECO:0000256" key="10">
    <source>
        <dbReference type="ARBA" id="ARBA00047754"/>
    </source>
</evidence>
<comment type="catalytic activity">
    <reaction evidence="10 12">
        <text>a 2'-deoxyribonucleoside 5'-diphosphate + [thioredoxin]-disulfide + H2O = a ribonucleoside 5'-diphosphate + [thioredoxin]-dithiol</text>
        <dbReference type="Rhea" id="RHEA:23252"/>
        <dbReference type="Rhea" id="RHEA-COMP:10698"/>
        <dbReference type="Rhea" id="RHEA-COMP:10700"/>
        <dbReference type="ChEBI" id="CHEBI:15377"/>
        <dbReference type="ChEBI" id="CHEBI:29950"/>
        <dbReference type="ChEBI" id="CHEBI:50058"/>
        <dbReference type="ChEBI" id="CHEBI:57930"/>
        <dbReference type="ChEBI" id="CHEBI:73316"/>
        <dbReference type="EC" id="1.17.4.1"/>
    </reaction>
</comment>
<feature type="domain" description="DOD-type homing endonuclease" evidence="14">
    <location>
        <begin position="672"/>
        <end position="715"/>
    </location>
</feature>
<dbReference type="Pfam" id="PF03477">
    <property type="entry name" value="ATP-cone"/>
    <property type="match status" value="1"/>
</dbReference>
<evidence type="ECO:0000256" key="11">
    <source>
        <dbReference type="PROSITE-ProRule" id="PRU00492"/>
    </source>
</evidence>
<dbReference type="Pfam" id="PF02867">
    <property type="entry name" value="Ribonuc_red_lgC"/>
    <property type="match status" value="1"/>
</dbReference>
<comment type="function">
    <text evidence="12">Provides the precursors necessary for DNA synthesis. Catalyzes the biosynthesis of deoxyribonucleotides from the corresponding ribonucleotides.</text>
</comment>
<dbReference type="InterPro" id="IPR008926">
    <property type="entry name" value="RNR_R1-su_N"/>
</dbReference>
<keyword evidence="8 12" id="KW-0560">Oxidoreductase</keyword>
<dbReference type="InterPro" id="IPR004042">
    <property type="entry name" value="Intein_endonuc_central"/>
</dbReference>
<protein>
    <recommendedName>
        <fullName evidence="2 12">Ribonucleoside-diphosphate reductase</fullName>
        <ecNumber evidence="2 12">1.17.4.1</ecNumber>
    </recommendedName>
</protein>
<evidence type="ECO:0000256" key="1">
    <source>
        <dbReference type="ARBA" id="ARBA00010406"/>
    </source>
</evidence>
<evidence type="ECO:0000259" key="15">
    <source>
        <dbReference type="PROSITE" id="PS51161"/>
    </source>
</evidence>
<comment type="similarity">
    <text evidence="1 12">Belongs to the ribonucleoside diphosphate reductase large chain family.</text>
</comment>
<dbReference type="HOGENOM" id="CLU_000404_3_0_3"/>
<feature type="compositionally biased region" description="Polar residues" evidence="13">
    <location>
        <begin position="1"/>
        <end position="13"/>
    </location>
</feature>
<dbReference type="SUPFAM" id="SSF51998">
    <property type="entry name" value="PFL-like glycyl radical enzymes"/>
    <property type="match status" value="1"/>
</dbReference>